<sequence>MATPITAQVQEATGLAPKLPVQRRMPVPERPLDMDPEPRLPDPPPPRRRTPQAGRMPQAGRTPQTAPSQTVPSQTVPSQTVPSRAMAAQSAATGPVASRDEARPVAPRRDEGRPDARRPEEMDVDELARHLLGPLARLLRAELRMDRERVGRLRDPRNY</sequence>
<evidence type="ECO:0000313" key="3">
    <source>
        <dbReference type="Proteomes" id="UP000309174"/>
    </source>
</evidence>
<evidence type="ECO:0000256" key="1">
    <source>
        <dbReference type="SAM" id="MobiDB-lite"/>
    </source>
</evidence>
<dbReference type="Proteomes" id="UP000309174">
    <property type="component" value="Unassembled WGS sequence"/>
</dbReference>
<feature type="compositionally biased region" description="Polar residues" evidence="1">
    <location>
        <begin position="61"/>
        <end position="82"/>
    </location>
</feature>
<reference evidence="2 3" key="1">
    <citation type="submission" date="2019-05" db="EMBL/GenBank/DDBJ databases">
        <title>Draft genome sequence of Actinomadura sp. 14C53.</title>
        <authorList>
            <person name="Saricaoglu S."/>
            <person name="Isik K."/>
        </authorList>
    </citation>
    <scope>NUCLEOTIDE SEQUENCE [LARGE SCALE GENOMIC DNA]</scope>
    <source>
        <strain evidence="2 3">14C53</strain>
    </source>
</reference>
<evidence type="ECO:0008006" key="4">
    <source>
        <dbReference type="Google" id="ProtNLM"/>
    </source>
</evidence>
<keyword evidence="3" id="KW-1185">Reference proteome</keyword>
<feature type="region of interest" description="Disordered" evidence="1">
    <location>
        <begin position="1"/>
        <end position="126"/>
    </location>
</feature>
<dbReference type="RefSeq" id="WP_138649999.1">
    <property type="nucleotide sequence ID" value="NZ_VCKW01000352.1"/>
</dbReference>
<feature type="compositionally biased region" description="Basic and acidic residues" evidence="1">
    <location>
        <begin position="98"/>
        <end position="126"/>
    </location>
</feature>
<dbReference type="AlphaFoldDB" id="A0A5C4IZX9"/>
<name>A0A5C4IZX9_9ACTN</name>
<dbReference type="EMBL" id="VCKW01000352">
    <property type="protein sequence ID" value="TMQ89903.1"/>
    <property type="molecule type" value="Genomic_DNA"/>
</dbReference>
<protein>
    <recommendedName>
        <fullName evidence="4">Extensin</fullName>
    </recommendedName>
</protein>
<feature type="compositionally biased region" description="Polar residues" evidence="1">
    <location>
        <begin position="1"/>
        <end position="11"/>
    </location>
</feature>
<gene>
    <name evidence="2" type="ORF">ETD83_37775</name>
</gene>
<comment type="caution">
    <text evidence="2">The sequence shown here is derived from an EMBL/GenBank/DDBJ whole genome shotgun (WGS) entry which is preliminary data.</text>
</comment>
<dbReference type="OrthoDB" id="4680184at2"/>
<organism evidence="2 3">
    <name type="scientific">Actinomadura soli</name>
    <dbReference type="NCBI Taxonomy" id="2508997"/>
    <lineage>
        <taxon>Bacteria</taxon>
        <taxon>Bacillati</taxon>
        <taxon>Actinomycetota</taxon>
        <taxon>Actinomycetes</taxon>
        <taxon>Streptosporangiales</taxon>
        <taxon>Thermomonosporaceae</taxon>
        <taxon>Actinomadura</taxon>
    </lineage>
</organism>
<accession>A0A5C4IZX9</accession>
<evidence type="ECO:0000313" key="2">
    <source>
        <dbReference type="EMBL" id="TMQ89903.1"/>
    </source>
</evidence>
<proteinExistence type="predicted"/>
<feature type="compositionally biased region" description="Basic and acidic residues" evidence="1">
    <location>
        <begin position="26"/>
        <end position="40"/>
    </location>
</feature>